<evidence type="ECO:0000256" key="1">
    <source>
        <dbReference type="SAM" id="MobiDB-lite"/>
    </source>
</evidence>
<organism evidence="2 3">
    <name type="scientific">Monoraphidium neglectum</name>
    <dbReference type="NCBI Taxonomy" id="145388"/>
    <lineage>
        <taxon>Eukaryota</taxon>
        <taxon>Viridiplantae</taxon>
        <taxon>Chlorophyta</taxon>
        <taxon>core chlorophytes</taxon>
        <taxon>Chlorophyceae</taxon>
        <taxon>CS clade</taxon>
        <taxon>Sphaeropleales</taxon>
        <taxon>Selenastraceae</taxon>
        <taxon>Monoraphidium</taxon>
    </lineage>
</organism>
<reference evidence="2 3" key="1">
    <citation type="journal article" date="2013" name="BMC Genomics">
        <title>Reconstruction of the lipid metabolism for the microalga Monoraphidium neglectum from its genome sequence reveals characteristics suitable for biofuel production.</title>
        <authorList>
            <person name="Bogen C."/>
            <person name="Al-Dilaimi A."/>
            <person name="Albersmeier A."/>
            <person name="Wichmann J."/>
            <person name="Grundmann M."/>
            <person name="Rupp O."/>
            <person name="Lauersen K.J."/>
            <person name="Blifernez-Klassen O."/>
            <person name="Kalinowski J."/>
            <person name="Goesmann A."/>
            <person name="Mussgnug J.H."/>
            <person name="Kruse O."/>
        </authorList>
    </citation>
    <scope>NUCLEOTIDE SEQUENCE [LARGE SCALE GENOMIC DNA]</scope>
    <source>
        <strain evidence="2 3">SAG 48.87</strain>
    </source>
</reference>
<dbReference type="AlphaFoldDB" id="A0A0D2MEG9"/>
<proteinExistence type="predicted"/>
<protein>
    <submittedName>
        <fullName evidence="2">Uncharacterized protein</fullName>
    </submittedName>
</protein>
<feature type="compositionally biased region" description="Gly residues" evidence="1">
    <location>
        <begin position="278"/>
        <end position="294"/>
    </location>
</feature>
<dbReference type="OrthoDB" id="4405280at2759"/>
<dbReference type="Proteomes" id="UP000054498">
    <property type="component" value="Unassembled WGS sequence"/>
</dbReference>
<dbReference type="EMBL" id="KK101954">
    <property type="protein sequence ID" value="KIY99106.1"/>
    <property type="molecule type" value="Genomic_DNA"/>
</dbReference>
<gene>
    <name evidence="2" type="ORF">MNEG_8854</name>
</gene>
<name>A0A0D2MEG9_9CHLO</name>
<evidence type="ECO:0000313" key="2">
    <source>
        <dbReference type="EMBL" id="KIY99106.1"/>
    </source>
</evidence>
<feature type="region of interest" description="Disordered" evidence="1">
    <location>
        <begin position="260"/>
        <end position="300"/>
    </location>
</feature>
<accession>A0A0D2MEG9</accession>
<keyword evidence="3" id="KW-1185">Reference proteome</keyword>
<feature type="compositionally biased region" description="Low complexity" evidence="1">
    <location>
        <begin position="232"/>
        <end position="245"/>
    </location>
</feature>
<feature type="region of interest" description="Disordered" evidence="1">
    <location>
        <begin position="232"/>
        <end position="251"/>
    </location>
</feature>
<dbReference type="GeneID" id="25741729"/>
<evidence type="ECO:0000313" key="3">
    <source>
        <dbReference type="Proteomes" id="UP000054498"/>
    </source>
</evidence>
<sequence length="300" mass="30935">MRHFTPSHSFSALWLADDVPSNGPVKASRVCKFDPKSSAVKYVEDVAIDAAGDALLLVRSGDTPAVGRAIKVYTSKIDEPDADRVCDFVDLLVGGLPDPLRPASPASSGTIWRAMAASKNSNIFYAASDEALFAVDISKTPWAFSGVLNIATLPNGTADLTLGPNGKLFFARADRLYEVALAGDRVTPVSFQQIKQTGSQNAGAFCTPDLAYAVSGSAGRELVEIKAPYPSSQSAQLQSPSSPQPVTGAASVQLCGSVPPSGCGGRSRGKGKKFMSTDGGGGGGMGKGSTGGGAIPFYKP</sequence>
<dbReference type="RefSeq" id="XP_013898126.1">
    <property type="nucleotide sequence ID" value="XM_014042672.1"/>
</dbReference>
<dbReference type="KEGG" id="mng:MNEG_8854"/>